<dbReference type="Proteomes" id="UP000235584">
    <property type="component" value="Chromosome"/>
</dbReference>
<dbReference type="SUPFAM" id="SSF141371">
    <property type="entry name" value="PilZ domain-like"/>
    <property type="match status" value="1"/>
</dbReference>
<dbReference type="KEGG" id="bsto:C0V70_10180"/>
<gene>
    <name evidence="1" type="ORF">C0V70_10180</name>
</gene>
<reference evidence="1 2" key="1">
    <citation type="submission" date="2018-01" db="EMBL/GenBank/DDBJ databases">
        <title>Complete genome sequence of Bacteriovorax stolpii DSM12778.</title>
        <authorList>
            <person name="Tang B."/>
            <person name="Chang J."/>
        </authorList>
    </citation>
    <scope>NUCLEOTIDE SEQUENCE [LARGE SCALE GENOMIC DNA]</scope>
    <source>
        <strain evidence="1 2">DSM 12778</strain>
    </source>
</reference>
<dbReference type="InterPro" id="IPR009875">
    <property type="entry name" value="PilZ_domain"/>
</dbReference>
<dbReference type="Pfam" id="PF07238">
    <property type="entry name" value="PilZ"/>
    <property type="match status" value="1"/>
</dbReference>
<protein>
    <submittedName>
        <fullName evidence="1">Uncharacterized protein</fullName>
    </submittedName>
</protein>
<sequence>MERHLSLIKTDYQELEKRVFPRFPFGFMIFKEASGAKMVFEVKDISLTGMQLSFKDGTHDYKVGSKIEGELHWRGINVSIKARIQWVREASLGLAFDSSISFEEKMRSFLSFDNIVSHIKPLHKTDMSIDLPNNLMFWLKADGVLDLYVWEHASAGISRFQILMMEHFIEWEEGVGLKTGRVMTQRDLDTPLSLEDEFVFQIDDSVVAEKIEMALGVVRKISDDHLPTDAKEFLIYKLGG</sequence>
<name>A0A2K9NTQ6_BACTC</name>
<evidence type="ECO:0000313" key="2">
    <source>
        <dbReference type="Proteomes" id="UP000235584"/>
    </source>
</evidence>
<organism evidence="1 2">
    <name type="scientific">Bacteriovorax stolpii</name>
    <name type="common">Bdellovibrio stolpii</name>
    <dbReference type="NCBI Taxonomy" id="960"/>
    <lineage>
        <taxon>Bacteria</taxon>
        <taxon>Pseudomonadati</taxon>
        <taxon>Bdellovibrionota</taxon>
        <taxon>Bacteriovoracia</taxon>
        <taxon>Bacteriovoracales</taxon>
        <taxon>Bacteriovoracaceae</taxon>
        <taxon>Bacteriovorax</taxon>
    </lineage>
</organism>
<evidence type="ECO:0000313" key="1">
    <source>
        <dbReference type="EMBL" id="AUN98465.1"/>
    </source>
</evidence>
<dbReference type="RefSeq" id="WP_102243756.1">
    <property type="nucleotide sequence ID" value="NZ_CP025704.1"/>
</dbReference>
<dbReference type="GO" id="GO:0035438">
    <property type="term" value="F:cyclic-di-GMP binding"/>
    <property type="evidence" value="ECO:0007669"/>
    <property type="project" value="InterPro"/>
</dbReference>
<accession>A0A2K9NTQ6</accession>
<dbReference type="Gene3D" id="2.40.10.220">
    <property type="entry name" value="predicted glycosyltransferase like domains"/>
    <property type="match status" value="1"/>
</dbReference>
<dbReference type="EMBL" id="CP025704">
    <property type="protein sequence ID" value="AUN98465.1"/>
    <property type="molecule type" value="Genomic_DNA"/>
</dbReference>
<proteinExistence type="predicted"/>
<keyword evidence="2" id="KW-1185">Reference proteome</keyword>
<dbReference type="AlphaFoldDB" id="A0A2K9NTQ6"/>